<keyword evidence="3" id="KW-1185">Reference proteome</keyword>
<accession>A0A2I0A2Q6</accession>
<reference evidence="2 3" key="1">
    <citation type="journal article" date="2017" name="Nature">
        <title>The Apostasia genome and the evolution of orchids.</title>
        <authorList>
            <person name="Zhang G.Q."/>
            <person name="Liu K.W."/>
            <person name="Li Z."/>
            <person name="Lohaus R."/>
            <person name="Hsiao Y.Y."/>
            <person name="Niu S.C."/>
            <person name="Wang J.Y."/>
            <person name="Lin Y.C."/>
            <person name="Xu Q."/>
            <person name="Chen L.J."/>
            <person name="Yoshida K."/>
            <person name="Fujiwara S."/>
            <person name="Wang Z.W."/>
            <person name="Zhang Y.Q."/>
            <person name="Mitsuda N."/>
            <person name="Wang M."/>
            <person name="Liu G.H."/>
            <person name="Pecoraro L."/>
            <person name="Huang H.X."/>
            <person name="Xiao X.J."/>
            <person name="Lin M."/>
            <person name="Wu X.Y."/>
            <person name="Wu W.L."/>
            <person name="Chen Y.Y."/>
            <person name="Chang S.B."/>
            <person name="Sakamoto S."/>
            <person name="Ohme-Takagi M."/>
            <person name="Yagi M."/>
            <person name="Zeng S.J."/>
            <person name="Shen C.Y."/>
            <person name="Yeh C.M."/>
            <person name="Luo Y.B."/>
            <person name="Tsai W.C."/>
            <person name="Van de Peer Y."/>
            <person name="Liu Z.J."/>
        </authorList>
    </citation>
    <scope>NUCLEOTIDE SEQUENCE [LARGE SCALE GENOMIC DNA]</scope>
    <source>
        <strain evidence="3">cv. Shenzhen</strain>
        <tissue evidence="2">Stem</tissue>
    </source>
</reference>
<keyword evidence="1" id="KW-0812">Transmembrane</keyword>
<evidence type="ECO:0000313" key="3">
    <source>
        <dbReference type="Proteomes" id="UP000236161"/>
    </source>
</evidence>
<organism evidence="2 3">
    <name type="scientific">Apostasia shenzhenica</name>
    <dbReference type="NCBI Taxonomy" id="1088818"/>
    <lineage>
        <taxon>Eukaryota</taxon>
        <taxon>Viridiplantae</taxon>
        <taxon>Streptophyta</taxon>
        <taxon>Embryophyta</taxon>
        <taxon>Tracheophyta</taxon>
        <taxon>Spermatophyta</taxon>
        <taxon>Magnoliopsida</taxon>
        <taxon>Liliopsida</taxon>
        <taxon>Asparagales</taxon>
        <taxon>Orchidaceae</taxon>
        <taxon>Apostasioideae</taxon>
        <taxon>Apostasia</taxon>
    </lineage>
</organism>
<sequence length="120" mass="14406">MPLSLIPMAICWDWNWEYWQFDRREVSDNGERWGSELRSVRASEARDLRALAECRRRRDRVRQSADGRRPPTTGAVEYFWYGMNTLLICMLWIVVWNEHTADLHALDCTAREDFMLIFFC</sequence>
<protein>
    <submittedName>
        <fullName evidence="2">Uncharacterized protein</fullName>
    </submittedName>
</protein>
<evidence type="ECO:0000313" key="2">
    <source>
        <dbReference type="EMBL" id="PKA49828.1"/>
    </source>
</evidence>
<dbReference type="Proteomes" id="UP000236161">
    <property type="component" value="Unassembled WGS sequence"/>
</dbReference>
<evidence type="ECO:0000256" key="1">
    <source>
        <dbReference type="SAM" id="Phobius"/>
    </source>
</evidence>
<name>A0A2I0A2Q6_9ASPA</name>
<dbReference type="AlphaFoldDB" id="A0A2I0A2Q6"/>
<keyword evidence="1" id="KW-0472">Membrane</keyword>
<dbReference type="EMBL" id="KZ452037">
    <property type="protein sequence ID" value="PKA49828.1"/>
    <property type="molecule type" value="Genomic_DNA"/>
</dbReference>
<keyword evidence="1" id="KW-1133">Transmembrane helix</keyword>
<gene>
    <name evidence="2" type="ORF">AXF42_Ash004370</name>
</gene>
<proteinExistence type="predicted"/>
<feature type="transmembrane region" description="Helical" evidence="1">
    <location>
        <begin position="78"/>
        <end position="96"/>
    </location>
</feature>